<reference evidence="2 3" key="1">
    <citation type="submission" date="2019-02" db="EMBL/GenBank/DDBJ databases">
        <title>Aquabacterium sp. strain KMB7.</title>
        <authorList>
            <person name="Chen W.-M."/>
        </authorList>
    </citation>
    <scope>NUCLEOTIDE SEQUENCE [LARGE SCALE GENOMIC DNA]</scope>
    <source>
        <strain evidence="2 3">KMB7</strain>
    </source>
</reference>
<feature type="chain" id="PRO_5020258414" description="VCBS repeat-containing protein" evidence="1">
    <location>
        <begin position="28"/>
        <end position="215"/>
    </location>
</feature>
<protein>
    <recommendedName>
        <fullName evidence="4">VCBS repeat-containing protein</fullName>
    </recommendedName>
</protein>
<gene>
    <name evidence="2" type="ORF">EYS42_14155</name>
</gene>
<evidence type="ECO:0008006" key="4">
    <source>
        <dbReference type="Google" id="ProtNLM"/>
    </source>
</evidence>
<evidence type="ECO:0000313" key="2">
    <source>
        <dbReference type="EMBL" id="TBO28755.1"/>
    </source>
</evidence>
<sequence>MTRAHALPPFALLLLSGLVSLAPMAQACQTRAVPIEQVKVPVEGRVVRAFGCQDALGEQLFVETRQPTALGARAAGTALTFYQFTLNSQTNAHGVSRRWMARDFAPADSRLSRSPQVNRFTASDIDGDGVLEAFVAYSTAATPGAAEEGKLLVFHKDRKYAVRGTVALLPGDFSTRNMDPGFDTLPGSIQRHALQLWDSMALPHQRTTVSQGNNR</sequence>
<dbReference type="OrthoDB" id="8750305at2"/>
<dbReference type="RefSeq" id="WP_130968846.1">
    <property type="nucleotide sequence ID" value="NZ_SIXI01000006.1"/>
</dbReference>
<evidence type="ECO:0000256" key="1">
    <source>
        <dbReference type="SAM" id="SignalP"/>
    </source>
</evidence>
<accession>A0A4Q9H324</accession>
<name>A0A4Q9H324_9BURK</name>
<feature type="signal peptide" evidence="1">
    <location>
        <begin position="1"/>
        <end position="27"/>
    </location>
</feature>
<dbReference type="Proteomes" id="UP000292120">
    <property type="component" value="Unassembled WGS sequence"/>
</dbReference>
<dbReference type="EMBL" id="SIXI01000006">
    <property type="protein sequence ID" value="TBO28755.1"/>
    <property type="molecule type" value="Genomic_DNA"/>
</dbReference>
<dbReference type="AlphaFoldDB" id="A0A4Q9H324"/>
<organism evidence="2 3">
    <name type="scientific">Aquabacterium lacunae</name>
    <dbReference type="NCBI Taxonomy" id="2528630"/>
    <lineage>
        <taxon>Bacteria</taxon>
        <taxon>Pseudomonadati</taxon>
        <taxon>Pseudomonadota</taxon>
        <taxon>Betaproteobacteria</taxon>
        <taxon>Burkholderiales</taxon>
        <taxon>Aquabacterium</taxon>
    </lineage>
</organism>
<evidence type="ECO:0000313" key="3">
    <source>
        <dbReference type="Proteomes" id="UP000292120"/>
    </source>
</evidence>
<comment type="caution">
    <text evidence="2">The sequence shown here is derived from an EMBL/GenBank/DDBJ whole genome shotgun (WGS) entry which is preliminary data.</text>
</comment>
<keyword evidence="1" id="KW-0732">Signal</keyword>
<dbReference type="PROSITE" id="PS51257">
    <property type="entry name" value="PROKAR_LIPOPROTEIN"/>
    <property type="match status" value="1"/>
</dbReference>
<keyword evidence="3" id="KW-1185">Reference proteome</keyword>
<proteinExistence type="predicted"/>